<keyword evidence="2" id="KW-1185">Reference proteome</keyword>
<dbReference type="OrthoDB" id="194358at2759"/>
<evidence type="ECO:0000313" key="2">
    <source>
        <dbReference type="Proteomes" id="UP000236664"/>
    </source>
</evidence>
<accession>A0A2K0WS59</accession>
<sequence length="201" mass="23295">MIENPAENQERWRNTPVPERIDIFMAWLGSTCNKESLFIVDDIEAFGYSEIQTILKYPAYHTMISTRDSNLKWTGRYFQEIRLPPVAYGATVKILESTLEELSCNPIYRNGLDLVARRVLGHPLAARNAISFIIERLATYDSPSVEFSDLFDRHDPEERKTFFDFCFEGRSLWDSFDLSLKRLVLQENHQTALCGHINLAL</sequence>
<dbReference type="SUPFAM" id="SSF52540">
    <property type="entry name" value="P-loop containing nucleoside triphosphate hydrolases"/>
    <property type="match status" value="1"/>
</dbReference>
<gene>
    <name evidence="1" type="ORF">FNYG_01589</name>
</gene>
<protein>
    <recommendedName>
        <fullName evidence="3">NB-ARC domain-containing protein</fullName>
    </recommendedName>
</protein>
<evidence type="ECO:0008006" key="3">
    <source>
        <dbReference type="Google" id="ProtNLM"/>
    </source>
</evidence>
<reference evidence="1 2" key="1">
    <citation type="submission" date="2017-06" db="EMBL/GenBank/DDBJ databases">
        <title>Genome of Fusarium nygamai isolate CS10214.</title>
        <authorList>
            <person name="Gardiner D.M."/>
            <person name="Obanor F."/>
            <person name="Kazan K."/>
        </authorList>
    </citation>
    <scope>NUCLEOTIDE SEQUENCE [LARGE SCALE GENOMIC DNA]</scope>
    <source>
        <strain evidence="1 2">CS10214</strain>
    </source>
</reference>
<dbReference type="EMBL" id="MTQA01000033">
    <property type="protein sequence ID" value="PNP85064.1"/>
    <property type="molecule type" value="Genomic_DNA"/>
</dbReference>
<dbReference type="InterPro" id="IPR027417">
    <property type="entry name" value="P-loop_NTPase"/>
</dbReference>
<name>A0A2K0WS59_GIBNY</name>
<organism evidence="1 2">
    <name type="scientific">Gibberella nygamai</name>
    <name type="common">Bean root rot disease fungus</name>
    <name type="synonym">Fusarium nygamai</name>
    <dbReference type="NCBI Taxonomy" id="42673"/>
    <lineage>
        <taxon>Eukaryota</taxon>
        <taxon>Fungi</taxon>
        <taxon>Dikarya</taxon>
        <taxon>Ascomycota</taxon>
        <taxon>Pezizomycotina</taxon>
        <taxon>Sordariomycetes</taxon>
        <taxon>Hypocreomycetidae</taxon>
        <taxon>Hypocreales</taxon>
        <taxon>Nectriaceae</taxon>
        <taxon>Fusarium</taxon>
        <taxon>Fusarium fujikuroi species complex</taxon>
    </lineage>
</organism>
<dbReference type="AlphaFoldDB" id="A0A2K0WS59"/>
<evidence type="ECO:0000313" key="1">
    <source>
        <dbReference type="EMBL" id="PNP85064.1"/>
    </source>
</evidence>
<dbReference type="Proteomes" id="UP000236664">
    <property type="component" value="Unassembled WGS sequence"/>
</dbReference>
<proteinExistence type="predicted"/>
<comment type="caution">
    <text evidence="1">The sequence shown here is derived from an EMBL/GenBank/DDBJ whole genome shotgun (WGS) entry which is preliminary data.</text>
</comment>